<feature type="compositionally biased region" description="Low complexity" evidence="1">
    <location>
        <begin position="96"/>
        <end position="136"/>
    </location>
</feature>
<gene>
    <name evidence="2" type="ORF">PINE0816_LOCUS16005</name>
</gene>
<sequence length="184" mass="21043">MLTLLSHIIQHIHTANGDFLDATETDSGTFVVRSIYHGKHRPLSKGQELLANYNIPEYSPLDWFISLGFVPPERSDRWVKVDAVLPRIKRDTAAQAAAAYAQQQQHSSYNQQQYNPQAPNQPYPQQHQQQQHYSAATNNNNQGWNSMGVDSHEHANPSNNPNNNQFQQHQQQQKTFLHPQTPDL</sequence>
<dbReference type="EMBL" id="HBEL01034014">
    <property type="protein sequence ID" value="CAD8419870.1"/>
    <property type="molecule type" value="Transcribed_RNA"/>
</dbReference>
<protein>
    <recommendedName>
        <fullName evidence="3">SET domain-containing protein</fullName>
    </recommendedName>
</protein>
<evidence type="ECO:0000256" key="1">
    <source>
        <dbReference type="SAM" id="MobiDB-lite"/>
    </source>
</evidence>
<feature type="region of interest" description="Disordered" evidence="1">
    <location>
        <begin position="96"/>
        <end position="184"/>
    </location>
</feature>
<dbReference type="AlphaFoldDB" id="A0A7S0GJ59"/>
<accession>A0A7S0GJ59</accession>
<proteinExistence type="predicted"/>
<evidence type="ECO:0008006" key="3">
    <source>
        <dbReference type="Google" id="ProtNLM"/>
    </source>
</evidence>
<feature type="compositionally biased region" description="Low complexity" evidence="1">
    <location>
        <begin position="156"/>
        <end position="173"/>
    </location>
</feature>
<name>A0A7S0GJ59_9STRA</name>
<evidence type="ECO:0000313" key="2">
    <source>
        <dbReference type="EMBL" id="CAD8419870.1"/>
    </source>
</evidence>
<reference evidence="2" key="1">
    <citation type="submission" date="2021-01" db="EMBL/GenBank/DDBJ databases">
        <authorList>
            <person name="Corre E."/>
            <person name="Pelletier E."/>
            <person name="Niang G."/>
            <person name="Scheremetjew M."/>
            <person name="Finn R."/>
            <person name="Kale V."/>
            <person name="Holt S."/>
            <person name="Cochrane G."/>
            <person name="Meng A."/>
            <person name="Brown T."/>
            <person name="Cohen L."/>
        </authorList>
    </citation>
    <scope>NUCLEOTIDE SEQUENCE</scope>
    <source>
        <strain evidence="2">CCAP1064/1</strain>
    </source>
</reference>
<organism evidence="2">
    <name type="scientific">Proboscia inermis</name>
    <dbReference type="NCBI Taxonomy" id="420281"/>
    <lineage>
        <taxon>Eukaryota</taxon>
        <taxon>Sar</taxon>
        <taxon>Stramenopiles</taxon>
        <taxon>Ochrophyta</taxon>
        <taxon>Bacillariophyta</taxon>
        <taxon>Coscinodiscophyceae</taxon>
        <taxon>Rhizosoleniophycidae</taxon>
        <taxon>Rhizosoleniales</taxon>
        <taxon>Rhizosoleniaceae</taxon>
        <taxon>Proboscia</taxon>
    </lineage>
</organism>